<dbReference type="AlphaFoldDB" id="N1PCL8"/>
<reference evidence="6" key="1">
    <citation type="journal article" date="2012" name="PLoS Genet.">
        <title>The genomes of the fungal plant pathogens Cladosporium fulvum and Dothistroma septosporum reveal adaptation to different hosts and lifestyles but also signatures of common ancestry.</title>
        <authorList>
            <person name="de Wit P.J.G.M."/>
            <person name="van der Burgt A."/>
            <person name="Oekmen B."/>
            <person name="Stergiopoulos I."/>
            <person name="Abd-Elsalam K.A."/>
            <person name="Aerts A.L."/>
            <person name="Bahkali A.H."/>
            <person name="Beenen H.G."/>
            <person name="Chettri P."/>
            <person name="Cox M.P."/>
            <person name="Datema E."/>
            <person name="de Vries R.P."/>
            <person name="Dhillon B."/>
            <person name="Ganley A.R."/>
            <person name="Griffiths S.A."/>
            <person name="Guo Y."/>
            <person name="Hamelin R.C."/>
            <person name="Henrissat B."/>
            <person name="Kabir M.S."/>
            <person name="Jashni M.K."/>
            <person name="Kema G."/>
            <person name="Klaubauf S."/>
            <person name="Lapidus A."/>
            <person name="Levasseur A."/>
            <person name="Lindquist E."/>
            <person name="Mehrabi R."/>
            <person name="Ohm R.A."/>
            <person name="Owen T.J."/>
            <person name="Salamov A."/>
            <person name="Schwelm A."/>
            <person name="Schijlen E."/>
            <person name="Sun H."/>
            <person name="van den Burg H.A."/>
            <person name="van Ham R.C.H.J."/>
            <person name="Zhang S."/>
            <person name="Goodwin S.B."/>
            <person name="Grigoriev I.V."/>
            <person name="Collemare J."/>
            <person name="Bradshaw R.E."/>
        </authorList>
    </citation>
    <scope>NUCLEOTIDE SEQUENCE [LARGE SCALE GENOMIC DNA]</scope>
    <source>
        <strain evidence="6">NZE10 / CBS 128990</strain>
    </source>
</reference>
<dbReference type="SUPFAM" id="SSF53474">
    <property type="entry name" value="alpha/beta-Hydrolases"/>
    <property type="match status" value="1"/>
</dbReference>
<evidence type="ECO:0000259" key="4">
    <source>
        <dbReference type="Pfam" id="PF00135"/>
    </source>
</evidence>
<organism evidence="5 6">
    <name type="scientific">Dothistroma septosporum (strain NZE10 / CBS 128990)</name>
    <name type="common">Red band needle blight fungus</name>
    <name type="synonym">Mycosphaerella pini</name>
    <dbReference type="NCBI Taxonomy" id="675120"/>
    <lineage>
        <taxon>Eukaryota</taxon>
        <taxon>Fungi</taxon>
        <taxon>Dikarya</taxon>
        <taxon>Ascomycota</taxon>
        <taxon>Pezizomycotina</taxon>
        <taxon>Dothideomycetes</taxon>
        <taxon>Dothideomycetidae</taxon>
        <taxon>Mycosphaerellales</taxon>
        <taxon>Mycosphaerellaceae</taxon>
        <taxon>Dothistroma</taxon>
    </lineage>
</organism>
<name>N1PCL8_DOTSN</name>
<dbReference type="InterPro" id="IPR002018">
    <property type="entry name" value="CarbesteraseB"/>
</dbReference>
<dbReference type="EMBL" id="KB446544">
    <property type="protein sequence ID" value="EME40268.1"/>
    <property type="molecule type" value="Genomic_DNA"/>
</dbReference>
<dbReference type="ESTHER" id="mycp1-n1pcl8">
    <property type="family name" value="Fungal_carboxylesterase_lipase"/>
</dbReference>
<dbReference type="Pfam" id="PF00135">
    <property type="entry name" value="COesterase"/>
    <property type="match status" value="1"/>
</dbReference>
<feature type="chain" id="PRO_5005141800" description="Carboxylic ester hydrolase" evidence="3">
    <location>
        <begin position="21"/>
        <end position="567"/>
    </location>
</feature>
<evidence type="ECO:0000256" key="3">
    <source>
        <dbReference type="RuleBase" id="RU361235"/>
    </source>
</evidence>
<dbReference type="OMA" id="AIWVAMN"/>
<feature type="domain" description="Carboxylesterase type B" evidence="4">
    <location>
        <begin position="48"/>
        <end position="559"/>
    </location>
</feature>
<dbReference type="PANTHER" id="PTHR11559">
    <property type="entry name" value="CARBOXYLESTERASE"/>
    <property type="match status" value="1"/>
</dbReference>
<sequence>MVLLLRLAATLAKLCTGTFAARLPISSIFRDGLPVVDLGYQLQRATTINDTGNYYNFSNIRYAQAPTDQLRFREPVFPKLDRLKLHTGDVERICPQANAVWSFTSSQSVQEYLQGKTEFLPTDFAINGSAVLGAFVQTQDPRESEDCLFLDVMVPKQIFDNRNKSGAAVLVWVHGGGYTSGSKTGDGSPAGILARSQDNQGGGVVYVSVSYRLGAFGFSSGPTFEKEGGIANAALYDQRAALLWVQQNIHLFGGDPRRVTVMGQSAGAGSLMHHVTAFGGQLSAPFQQAIIQSPGFQATTVEAQQEAAYNTFLNLLNVSTLEQLRELPSSSLRVANILQVGSSPYGQFTYGPTVDGKFAPKLPGQLLAEGSFHKNLKLMLGQNADEGLVFTSPFVSNNSAFDAFITDYLPSLANLPSVAQTIFDVLYPPIFDGSQAQGYTNQLARASAALGEQAFTCNTYYLDKAFNNQTYSYLFIVPPAVHGQDRAYTFYDGPAPQVDQDVALAMQRYVTRFAMYGDPNGEETPQFDVYGDEAMVQVLKTDGFGQTRDPAANERCEWWQKALYAQF</sequence>
<gene>
    <name evidence="5" type="ORF">DOTSEDRAFT_74915</name>
</gene>
<dbReference type="HOGENOM" id="CLU_006586_10_5_1"/>
<dbReference type="OrthoDB" id="408631at2759"/>
<dbReference type="InterPro" id="IPR019826">
    <property type="entry name" value="Carboxylesterase_B_AS"/>
</dbReference>
<dbReference type="PROSITE" id="PS00122">
    <property type="entry name" value="CARBOXYLESTERASE_B_1"/>
    <property type="match status" value="1"/>
</dbReference>
<feature type="signal peptide" evidence="3">
    <location>
        <begin position="1"/>
        <end position="20"/>
    </location>
</feature>
<evidence type="ECO:0000256" key="2">
    <source>
        <dbReference type="ARBA" id="ARBA00022801"/>
    </source>
</evidence>
<dbReference type="InterPro" id="IPR029058">
    <property type="entry name" value="AB_hydrolase_fold"/>
</dbReference>
<dbReference type="eggNOG" id="KOG4389">
    <property type="taxonomic scope" value="Eukaryota"/>
</dbReference>
<dbReference type="Proteomes" id="UP000016933">
    <property type="component" value="Unassembled WGS sequence"/>
</dbReference>
<dbReference type="Gene3D" id="3.40.50.1820">
    <property type="entry name" value="alpha/beta hydrolase"/>
    <property type="match status" value="1"/>
</dbReference>
<reference evidence="5 6" key="2">
    <citation type="journal article" date="2012" name="PLoS Pathog.">
        <title>Diverse lifestyles and strategies of plant pathogenesis encoded in the genomes of eighteen Dothideomycetes fungi.</title>
        <authorList>
            <person name="Ohm R.A."/>
            <person name="Feau N."/>
            <person name="Henrissat B."/>
            <person name="Schoch C.L."/>
            <person name="Horwitz B.A."/>
            <person name="Barry K.W."/>
            <person name="Condon B.J."/>
            <person name="Copeland A.C."/>
            <person name="Dhillon B."/>
            <person name="Glaser F."/>
            <person name="Hesse C.N."/>
            <person name="Kosti I."/>
            <person name="LaButti K."/>
            <person name="Lindquist E.A."/>
            <person name="Lucas S."/>
            <person name="Salamov A.A."/>
            <person name="Bradshaw R.E."/>
            <person name="Ciuffetti L."/>
            <person name="Hamelin R.C."/>
            <person name="Kema G.H.J."/>
            <person name="Lawrence C."/>
            <person name="Scott J.A."/>
            <person name="Spatafora J.W."/>
            <person name="Turgeon B.G."/>
            <person name="de Wit P.J.G.M."/>
            <person name="Zhong S."/>
            <person name="Goodwin S.B."/>
            <person name="Grigoriev I.V."/>
        </authorList>
    </citation>
    <scope>NUCLEOTIDE SEQUENCE [LARGE SCALE GENOMIC DNA]</scope>
    <source>
        <strain evidence="6">NZE10 / CBS 128990</strain>
    </source>
</reference>
<evidence type="ECO:0000313" key="5">
    <source>
        <dbReference type="EMBL" id="EME40268.1"/>
    </source>
</evidence>
<dbReference type="InterPro" id="IPR050309">
    <property type="entry name" value="Type-B_Carboxylest/Lipase"/>
</dbReference>
<evidence type="ECO:0000256" key="1">
    <source>
        <dbReference type="ARBA" id="ARBA00005964"/>
    </source>
</evidence>
<protein>
    <recommendedName>
        <fullName evidence="3">Carboxylic ester hydrolase</fullName>
        <ecNumber evidence="3">3.1.1.-</ecNumber>
    </recommendedName>
</protein>
<proteinExistence type="inferred from homology"/>
<evidence type="ECO:0000313" key="6">
    <source>
        <dbReference type="Proteomes" id="UP000016933"/>
    </source>
</evidence>
<keyword evidence="2 3" id="KW-0378">Hydrolase</keyword>
<accession>N1PCL8</accession>
<keyword evidence="6" id="KW-1185">Reference proteome</keyword>
<comment type="similarity">
    <text evidence="1 3">Belongs to the type-B carboxylesterase/lipase family.</text>
</comment>
<dbReference type="EC" id="3.1.1.-" evidence="3"/>
<dbReference type="STRING" id="675120.N1PCL8"/>
<dbReference type="GO" id="GO:0016787">
    <property type="term" value="F:hydrolase activity"/>
    <property type="evidence" value="ECO:0007669"/>
    <property type="project" value="UniProtKB-KW"/>
</dbReference>
<keyword evidence="3" id="KW-0732">Signal</keyword>